<dbReference type="InterPro" id="IPR036061">
    <property type="entry name" value="CheW-like_dom_sf"/>
</dbReference>
<dbReference type="InterPro" id="IPR039315">
    <property type="entry name" value="CheW"/>
</dbReference>
<dbReference type="SUPFAM" id="SSF50341">
    <property type="entry name" value="CheW-like"/>
    <property type="match status" value="1"/>
</dbReference>
<dbReference type="Gene3D" id="2.30.30.40">
    <property type="entry name" value="SH3 Domains"/>
    <property type="match status" value="1"/>
</dbReference>
<feature type="domain" description="CheW-like" evidence="1">
    <location>
        <begin position="8"/>
        <end position="148"/>
    </location>
</feature>
<sequence length="156" mass="17374">MITESNKTRKVIVFQVEHEEFAVSVEHVGGIERMMHITRVPQTAFFVKGVINLRGVVTPIIDLRSRFGMEAIEYDNETRIIIVAEGDKEVGLIVDRANDVIDIPEDAVEAAPDVIGSVKIDYIEGVVKIDDRLLILLDLKQVLSAEKIHGNDVKGL</sequence>
<protein>
    <submittedName>
        <fullName evidence="2">Chemotaxis protein CheW</fullName>
    </submittedName>
</protein>
<proteinExistence type="predicted"/>
<accession>A0ABU5CAP1</accession>
<dbReference type="Proteomes" id="UP001281447">
    <property type="component" value="Unassembled WGS sequence"/>
</dbReference>
<dbReference type="EMBL" id="JAWDIP010000004">
    <property type="protein sequence ID" value="MDY0396391.1"/>
    <property type="molecule type" value="Genomic_DNA"/>
</dbReference>
<gene>
    <name evidence="2" type="ORF">RWE15_21220</name>
</gene>
<dbReference type="PANTHER" id="PTHR22617">
    <property type="entry name" value="CHEMOTAXIS SENSOR HISTIDINE KINASE-RELATED"/>
    <property type="match status" value="1"/>
</dbReference>
<comment type="caution">
    <text evidence="2">The sequence shown here is derived from an EMBL/GenBank/DDBJ whole genome shotgun (WGS) entry which is preliminary data.</text>
</comment>
<dbReference type="Gene3D" id="2.40.50.180">
    <property type="entry name" value="CheA-289, Domain 4"/>
    <property type="match status" value="1"/>
</dbReference>
<keyword evidence="3" id="KW-1185">Reference proteome</keyword>
<dbReference type="RefSeq" id="WP_390353181.1">
    <property type="nucleotide sequence ID" value="NZ_JBHUIZ010000003.1"/>
</dbReference>
<name>A0ABU5CAP1_9BACI</name>
<dbReference type="Pfam" id="PF01584">
    <property type="entry name" value="CheW"/>
    <property type="match status" value="1"/>
</dbReference>
<evidence type="ECO:0000259" key="1">
    <source>
        <dbReference type="PROSITE" id="PS50851"/>
    </source>
</evidence>
<evidence type="ECO:0000313" key="3">
    <source>
        <dbReference type="Proteomes" id="UP001281447"/>
    </source>
</evidence>
<reference evidence="2 3" key="1">
    <citation type="submission" date="2023-10" db="EMBL/GenBank/DDBJ databases">
        <title>Virgibacillus halophilus 5B73C genome.</title>
        <authorList>
            <person name="Miliotis G."/>
            <person name="Sengupta P."/>
            <person name="Hameed A."/>
            <person name="Chuvochina M."/>
            <person name="Mcdonagh F."/>
            <person name="Simpson A.C."/>
            <person name="Singh N.K."/>
            <person name="Rekha P.D."/>
            <person name="Raman K."/>
            <person name="Hugenholtz P."/>
            <person name="Venkateswaran K."/>
        </authorList>
    </citation>
    <scope>NUCLEOTIDE SEQUENCE [LARGE SCALE GENOMIC DNA]</scope>
    <source>
        <strain evidence="2 3">5B73C</strain>
    </source>
</reference>
<organism evidence="2 3">
    <name type="scientific">Tigheibacillus halophilus</name>
    <dbReference type="NCBI Taxonomy" id="361280"/>
    <lineage>
        <taxon>Bacteria</taxon>
        <taxon>Bacillati</taxon>
        <taxon>Bacillota</taxon>
        <taxon>Bacilli</taxon>
        <taxon>Bacillales</taxon>
        <taxon>Bacillaceae</taxon>
        <taxon>Tigheibacillus</taxon>
    </lineage>
</organism>
<dbReference type="PROSITE" id="PS50851">
    <property type="entry name" value="CHEW"/>
    <property type="match status" value="1"/>
</dbReference>
<dbReference type="PANTHER" id="PTHR22617:SF23">
    <property type="entry name" value="CHEMOTAXIS PROTEIN CHEW"/>
    <property type="match status" value="1"/>
</dbReference>
<dbReference type="SMART" id="SM00260">
    <property type="entry name" value="CheW"/>
    <property type="match status" value="1"/>
</dbReference>
<dbReference type="InterPro" id="IPR002545">
    <property type="entry name" value="CheW-lke_dom"/>
</dbReference>
<evidence type="ECO:0000313" key="2">
    <source>
        <dbReference type="EMBL" id="MDY0396391.1"/>
    </source>
</evidence>